<dbReference type="OrthoDB" id="312630at2157"/>
<protein>
    <recommendedName>
        <fullName evidence="4">Lipoprotein</fullName>
    </recommendedName>
</protein>
<comment type="caution">
    <text evidence="2">The sequence shown here is derived from an EMBL/GenBank/DDBJ whole genome shotgun (WGS) entry which is preliminary data.</text>
</comment>
<organism evidence="2 3">
    <name type="scientific">Candidatus Halobonum tyrrellensis G22</name>
    <dbReference type="NCBI Taxonomy" id="1324957"/>
    <lineage>
        <taxon>Archaea</taxon>
        <taxon>Methanobacteriati</taxon>
        <taxon>Methanobacteriota</taxon>
        <taxon>Stenosarchaea group</taxon>
        <taxon>Halobacteria</taxon>
        <taxon>Halobacteriales</taxon>
        <taxon>Haloferacaceae</taxon>
        <taxon>Candidatus Halobonum</taxon>
    </lineage>
</organism>
<sequence>MSRRNRVLAVVALVGLLGLSGCLGLFGGGSVGDDRLDRAPAGDDYAWNASVDAHITVLSDATFEAVYRVNGSEATLYRPDGLGGRTPLDVRAVRYQYPNGTVINGSTLAARGGVTQNRDEVTVTLPADVEGGRLAFTAGSTPKRFSLPTYVDGSYEVVLPPGRDVSLPVFGQISPGDYDTPVRTDDRDRVHITWGDVTADSVTVQFYQPGDLRILGGLVALAGVVGVGGLLYYRRQIERLRRLREEHGLDVDTDDDDRQGPPPGMG</sequence>
<dbReference type="eggNOG" id="arCOG02874">
    <property type="taxonomic scope" value="Archaea"/>
</dbReference>
<dbReference type="PROSITE" id="PS51257">
    <property type="entry name" value="PROKAR_LIPOPROTEIN"/>
    <property type="match status" value="1"/>
</dbReference>
<evidence type="ECO:0000256" key="1">
    <source>
        <dbReference type="SAM" id="Phobius"/>
    </source>
</evidence>
<keyword evidence="1" id="KW-1133">Transmembrane helix</keyword>
<dbReference type="Proteomes" id="UP000017840">
    <property type="component" value="Unassembled WGS sequence"/>
</dbReference>
<proteinExistence type="predicted"/>
<evidence type="ECO:0000313" key="3">
    <source>
        <dbReference type="Proteomes" id="UP000017840"/>
    </source>
</evidence>
<keyword evidence="1" id="KW-0472">Membrane</keyword>
<accession>V4GSJ3</accession>
<gene>
    <name evidence="2" type="ORF">K933_10944</name>
</gene>
<dbReference type="InterPro" id="IPR043826">
    <property type="entry name" value="DUF5803"/>
</dbReference>
<keyword evidence="1" id="KW-0812">Transmembrane</keyword>
<dbReference type="Pfam" id="PF19119">
    <property type="entry name" value="DUF5803"/>
    <property type="match status" value="1"/>
</dbReference>
<dbReference type="STRING" id="1324957.K933_10944"/>
<keyword evidence="3" id="KW-1185">Reference proteome</keyword>
<evidence type="ECO:0000313" key="2">
    <source>
        <dbReference type="EMBL" id="ESP88061.1"/>
    </source>
</evidence>
<dbReference type="RefSeq" id="WP_023394769.1">
    <property type="nucleotide sequence ID" value="NZ_ASGZ01000035.1"/>
</dbReference>
<evidence type="ECO:0008006" key="4">
    <source>
        <dbReference type="Google" id="ProtNLM"/>
    </source>
</evidence>
<name>V4GSJ3_9EURY</name>
<reference evidence="2 3" key="1">
    <citation type="journal article" date="2013" name="Genome Announc.">
        <title>Draft Genome Sequence of 'Candidatus Halobonum tyrrellensis' Strain G22, Isolated from the Hypersaline Waters of Lake Tyrrell, Australia.</title>
        <authorList>
            <person name="Ugalde J.A."/>
            <person name="Narasingarao P."/>
            <person name="Kuo S."/>
            <person name="Podell S."/>
            <person name="Allen E.E."/>
        </authorList>
    </citation>
    <scope>NUCLEOTIDE SEQUENCE [LARGE SCALE GENOMIC DNA]</scope>
    <source>
        <strain evidence="2 3">G22</strain>
    </source>
</reference>
<dbReference type="AlphaFoldDB" id="V4GSJ3"/>
<dbReference type="EMBL" id="ASGZ01000035">
    <property type="protein sequence ID" value="ESP88061.1"/>
    <property type="molecule type" value="Genomic_DNA"/>
</dbReference>
<dbReference type="PATRIC" id="fig|1324957.4.peg.2224"/>
<feature type="transmembrane region" description="Helical" evidence="1">
    <location>
        <begin position="214"/>
        <end position="233"/>
    </location>
</feature>